<dbReference type="PROSITE" id="PS50297">
    <property type="entry name" value="ANK_REP_REGION"/>
    <property type="match status" value="4"/>
</dbReference>
<feature type="repeat" description="ANK" evidence="3">
    <location>
        <begin position="325"/>
        <end position="357"/>
    </location>
</feature>
<dbReference type="Proteomes" id="UP000318141">
    <property type="component" value="Unassembled WGS sequence"/>
</dbReference>
<feature type="region of interest" description="Disordered" evidence="4">
    <location>
        <begin position="1"/>
        <end position="22"/>
    </location>
</feature>
<sequence>MYSHHTTRHTHAATSRPTATPPLASADRLRAVQPGQAGSIGNQLLDAVRCQDRQAVTRLVQREPDSVRHRDRHGNTALHLAIVPGCDPAIVDLLLANGADPAATNGDGDTCLHLAFALRPPVPALPAMLMQRRWLGDTRGLGVLDMRNAEGQTALDVARDGGRIAAGYEHAVAAAKDEFVAWKTSIIDSLKAVVQVDNPVEVRNLVRSTGWRLDQPVCDDNDLLTYAQREYAVKTVVEVIRLAGEQGCLGLLNRTDVTGQLTPLIIAMGDKDAVVANALIDGGADVNGPNASGIVPLHMAAMGGDAAMVRLLLSRGARVEATDEGRITPLMVAANGGHEEIVRMLHAAGGNINARDADGVTPLMMAYGAGHLGLGPKLVAMGANPDAVDNNGVTVRDYIKLGREVRRQTGGESTCAIL</sequence>
<evidence type="ECO:0000256" key="1">
    <source>
        <dbReference type="ARBA" id="ARBA00022737"/>
    </source>
</evidence>
<dbReference type="SUPFAM" id="SSF48403">
    <property type="entry name" value="Ankyrin repeat"/>
    <property type="match status" value="2"/>
</dbReference>
<evidence type="ECO:0000313" key="5">
    <source>
        <dbReference type="EMBL" id="TWG83973.1"/>
    </source>
</evidence>
<dbReference type="PANTHER" id="PTHR24173">
    <property type="entry name" value="ANKYRIN REPEAT CONTAINING"/>
    <property type="match status" value="1"/>
</dbReference>
<dbReference type="Gene3D" id="1.25.40.20">
    <property type="entry name" value="Ankyrin repeat-containing domain"/>
    <property type="match status" value="3"/>
</dbReference>
<feature type="compositionally biased region" description="Basic residues" evidence="4">
    <location>
        <begin position="1"/>
        <end position="11"/>
    </location>
</feature>
<evidence type="ECO:0000313" key="6">
    <source>
        <dbReference type="Proteomes" id="UP000318141"/>
    </source>
</evidence>
<dbReference type="PANTHER" id="PTHR24173:SF74">
    <property type="entry name" value="ANKYRIN REPEAT DOMAIN-CONTAINING PROTEIN 16"/>
    <property type="match status" value="1"/>
</dbReference>
<keyword evidence="2 3" id="KW-0040">ANK repeat</keyword>
<feature type="compositionally biased region" description="Low complexity" evidence="4">
    <location>
        <begin position="12"/>
        <end position="22"/>
    </location>
</feature>
<dbReference type="InterPro" id="IPR036770">
    <property type="entry name" value="Ankyrin_rpt-contain_sf"/>
</dbReference>
<accession>A0A562BFV1</accession>
<dbReference type="AlphaFoldDB" id="A0A562BFV1"/>
<feature type="repeat" description="ANK" evidence="3">
    <location>
        <begin position="358"/>
        <end position="390"/>
    </location>
</feature>
<dbReference type="Pfam" id="PF13857">
    <property type="entry name" value="Ank_5"/>
    <property type="match status" value="2"/>
</dbReference>
<dbReference type="PROSITE" id="PS50088">
    <property type="entry name" value="ANK_REPEAT"/>
    <property type="match status" value="4"/>
</dbReference>
<evidence type="ECO:0000256" key="2">
    <source>
        <dbReference type="ARBA" id="ARBA00023043"/>
    </source>
</evidence>
<keyword evidence="1" id="KW-0677">Repeat</keyword>
<keyword evidence="6" id="KW-1185">Reference proteome</keyword>
<dbReference type="SMART" id="SM00248">
    <property type="entry name" value="ANK"/>
    <property type="match status" value="5"/>
</dbReference>
<feature type="repeat" description="ANK" evidence="3">
    <location>
        <begin position="73"/>
        <end position="106"/>
    </location>
</feature>
<proteinExistence type="predicted"/>
<comment type="caution">
    <text evidence="5">The sequence shown here is derived from an EMBL/GenBank/DDBJ whole genome shotgun (WGS) entry which is preliminary data.</text>
</comment>
<evidence type="ECO:0000256" key="3">
    <source>
        <dbReference type="PROSITE-ProRule" id="PRU00023"/>
    </source>
</evidence>
<dbReference type="OrthoDB" id="8964978at2"/>
<name>A0A562BFV1_9BURK</name>
<gene>
    <name evidence="5" type="ORF">L602_000300001880</name>
</gene>
<evidence type="ECO:0000256" key="4">
    <source>
        <dbReference type="SAM" id="MobiDB-lite"/>
    </source>
</evidence>
<dbReference type="InterPro" id="IPR002110">
    <property type="entry name" value="Ankyrin_rpt"/>
</dbReference>
<protein>
    <submittedName>
        <fullName evidence="5">FOG: Ankyrin repeat</fullName>
    </submittedName>
</protein>
<dbReference type="EMBL" id="VLJN01000023">
    <property type="protein sequence ID" value="TWG83973.1"/>
    <property type="molecule type" value="Genomic_DNA"/>
</dbReference>
<feature type="repeat" description="ANK" evidence="3">
    <location>
        <begin position="292"/>
        <end position="324"/>
    </location>
</feature>
<reference evidence="5 6" key="1">
    <citation type="submission" date="2019-07" db="EMBL/GenBank/DDBJ databases">
        <title>Genome sequencing of lignin-degrading bacterial isolates.</title>
        <authorList>
            <person name="Gladden J."/>
        </authorList>
    </citation>
    <scope>NUCLEOTIDE SEQUENCE [LARGE SCALE GENOMIC DNA]</scope>
    <source>
        <strain evidence="5 6">J11</strain>
    </source>
</reference>
<organism evidence="5 6">
    <name type="scientific">Cupriavidus gilardii J11</name>
    <dbReference type="NCBI Taxonomy" id="936133"/>
    <lineage>
        <taxon>Bacteria</taxon>
        <taxon>Pseudomonadati</taxon>
        <taxon>Pseudomonadota</taxon>
        <taxon>Betaproteobacteria</taxon>
        <taxon>Burkholderiales</taxon>
        <taxon>Burkholderiaceae</taxon>
        <taxon>Cupriavidus</taxon>
    </lineage>
</organism>